<dbReference type="Proteomes" id="UP000271162">
    <property type="component" value="Unassembled WGS sequence"/>
</dbReference>
<dbReference type="EMBL" id="UYSL01020002">
    <property type="protein sequence ID" value="VDL72010.1"/>
    <property type="molecule type" value="Genomic_DNA"/>
</dbReference>
<organism evidence="3">
    <name type="scientific">Nippostrongylus brasiliensis</name>
    <name type="common">Rat hookworm</name>
    <dbReference type="NCBI Taxonomy" id="27835"/>
    <lineage>
        <taxon>Eukaryota</taxon>
        <taxon>Metazoa</taxon>
        <taxon>Ecdysozoa</taxon>
        <taxon>Nematoda</taxon>
        <taxon>Chromadorea</taxon>
        <taxon>Rhabditida</taxon>
        <taxon>Rhabditina</taxon>
        <taxon>Rhabditomorpha</taxon>
        <taxon>Strongyloidea</taxon>
        <taxon>Heligmosomidae</taxon>
        <taxon>Nippostrongylus</taxon>
    </lineage>
</organism>
<protein>
    <submittedName>
        <fullName evidence="1 3">Uncharacterized protein</fullName>
    </submittedName>
</protein>
<proteinExistence type="predicted"/>
<evidence type="ECO:0000313" key="3">
    <source>
        <dbReference type="WBParaSite" id="NBR_0000842001-mRNA-1"/>
    </source>
</evidence>
<dbReference type="AlphaFoldDB" id="A0A0N4XZ53"/>
<name>A0A0N4XZ53_NIPBR</name>
<keyword evidence="2" id="KW-1185">Reference proteome</keyword>
<evidence type="ECO:0000313" key="2">
    <source>
        <dbReference type="Proteomes" id="UP000271162"/>
    </source>
</evidence>
<reference evidence="3" key="1">
    <citation type="submission" date="2017-02" db="UniProtKB">
        <authorList>
            <consortium name="WormBaseParasite"/>
        </authorList>
    </citation>
    <scope>IDENTIFICATION</scope>
</reference>
<gene>
    <name evidence="1" type="ORF">NBR_LOCUS8421</name>
</gene>
<dbReference type="WBParaSite" id="NBR_0000842001-mRNA-1">
    <property type="protein sequence ID" value="NBR_0000842001-mRNA-1"/>
    <property type="gene ID" value="NBR_0000842001"/>
</dbReference>
<dbReference type="OMA" id="MWGTPSK"/>
<reference evidence="1 2" key="2">
    <citation type="submission" date="2018-11" db="EMBL/GenBank/DDBJ databases">
        <authorList>
            <consortium name="Pathogen Informatics"/>
        </authorList>
    </citation>
    <scope>NUCLEOTIDE SEQUENCE [LARGE SCALE GENOMIC DNA]</scope>
</reference>
<accession>A0A0N4XZ53</accession>
<sequence>MDTLPIVHATRTGWLGIVVISRLRATRPPPPPVGRRPFATNKMKLLLALCGLIVLAAAEPRLRLNSGEVALRRAGDFFRKRGSLWAAAPAKSTGYTSLAEKRRVRELFGKRSAPSYDEQASELLPNNYDDQYQSIEDLYSQMHRDRRGRVRELFG</sequence>
<evidence type="ECO:0000313" key="1">
    <source>
        <dbReference type="EMBL" id="VDL72010.1"/>
    </source>
</evidence>